<dbReference type="InterPro" id="IPR001647">
    <property type="entry name" value="HTH_TetR"/>
</dbReference>
<protein>
    <submittedName>
        <fullName evidence="7">TetR/AcrR family transcriptional regulator</fullName>
    </submittedName>
</protein>
<dbReference type="Proteomes" id="UP001500843">
    <property type="component" value="Unassembled WGS sequence"/>
</dbReference>
<reference evidence="8" key="1">
    <citation type="journal article" date="2019" name="Int. J. Syst. Evol. Microbiol.">
        <title>The Global Catalogue of Microorganisms (GCM) 10K type strain sequencing project: providing services to taxonomists for standard genome sequencing and annotation.</title>
        <authorList>
            <consortium name="The Broad Institute Genomics Platform"/>
            <consortium name="The Broad Institute Genome Sequencing Center for Infectious Disease"/>
            <person name="Wu L."/>
            <person name="Ma J."/>
        </authorList>
    </citation>
    <scope>NUCLEOTIDE SEQUENCE [LARGE SCALE GENOMIC DNA]</scope>
    <source>
        <strain evidence="8">JCM 17975</strain>
    </source>
</reference>
<dbReference type="SUPFAM" id="SSF46689">
    <property type="entry name" value="Homeodomain-like"/>
    <property type="match status" value="1"/>
</dbReference>
<dbReference type="PANTHER" id="PTHR30055:SF226">
    <property type="entry name" value="HTH-TYPE TRANSCRIPTIONAL REGULATOR PKSA"/>
    <property type="match status" value="1"/>
</dbReference>
<evidence type="ECO:0000256" key="2">
    <source>
        <dbReference type="ARBA" id="ARBA00023015"/>
    </source>
</evidence>
<keyword evidence="2" id="KW-0805">Transcription regulation</keyword>
<dbReference type="PRINTS" id="PR00455">
    <property type="entry name" value="HTHTETR"/>
</dbReference>
<proteinExistence type="predicted"/>
<keyword evidence="4" id="KW-0804">Transcription</keyword>
<name>A0ABP8X8Q1_9MICO</name>
<dbReference type="SUPFAM" id="SSF48498">
    <property type="entry name" value="Tetracyclin repressor-like, C-terminal domain"/>
    <property type="match status" value="1"/>
</dbReference>
<evidence type="ECO:0000313" key="8">
    <source>
        <dbReference type="Proteomes" id="UP001500843"/>
    </source>
</evidence>
<accession>A0ABP8X8Q1</accession>
<dbReference type="InterPro" id="IPR036271">
    <property type="entry name" value="Tet_transcr_reg_TetR-rel_C_sf"/>
</dbReference>
<evidence type="ECO:0000256" key="5">
    <source>
        <dbReference type="PROSITE-ProRule" id="PRU00335"/>
    </source>
</evidence>
<dbReference type="InterPro" id="IPR039538">
    <property type="entry name" value="BetI_C"/>
</dbReference>
<keyword evidence="8" id="KW-1185">Reference proteome</keyword>
<dbReference type="InterPro" id="IPR050109">
    <property type="entry name" value="HTH-type_TetR-like_transc_reg"/>
</dbReference>
<dbReference type="EMBL" id="BAABHM010000011">
    <property type="protein sequence ID" value="GAA4701774.1"/>
    <property type="molecule type" value="Genomic_DNA"/>
</dbReference>
<keyword evidence="1" id="KW-0678">Repressor</keyword>
<dbReference type="Pfam" id="PF13977">
    <property type="entry name" value="TetR_C_6"/>
    <property type="match status" value="1"/>
</dbReference>
<feature type="DNA-binding region" description="H-T-H motif" evidence="5">
    <location>
        <begin position="39"/>
        <end position="58"/>
    </location>
</feature>
<evidence type="ECO:0000256" key="4">
    <source>
        <dbReference type="ARBA" id="ARBA00023163"/>
    </source>
</evidence>
<comment type="caution">
    <text evidence="7">The sequence shown here is derived from an EMBL/GenBank/DDBJ whole genome shotgun (WGS) entry which is preliminary data.</text>
</comment>
<dbReference type="InterPro" id="IPR009057">
    <property type="entry name" value="Homeodomain-like_sf"/>
</dbReference>
<keyword evidence="3 5" id="KW-0238">DNA-binding</keyword>
<dbReference type="Pfam" id="PF00440">
    <property type="entry name" value="TetR_N"/>
    <property type="match status" value="1"/>
</dbReference>
<evidence type="ECO:0000256" key="1">
    <source>
        <dbReference type="ARBA" id="ARBA00022491"/>
    </source>
</evidence>
<gene>
    <name evidence="7" type="ORF">GCM10023198_23700</name>
</gene>
<evidence type="ECO:0000313" key="7">
    <source>
        <dbReference type="EMBL" id="GAA4701774.1"/>
    </source>
</evidence>
<evidence type="ECO:0000256" key="3">
    <source>
        <dbReference type="ARBA" id="ARBA00023125"/>
    </source>
</evidence>
<feature type="domain" description="HTH tetR-type" evidence="6">
    <location>
        <begin position="17"/>
        <end position="76"/>
    </location>
</feature>
<dbReference type="PROSITE" id="PS50977">
    <property type="entry name" value="HTH_TETR_2"/>
    <property type="match status" value="1"/>
</dbReference>
<dbReference type="Gene3D" id="1.10.357.10">
    <property type="entry name" value="Tetracycline Repressor, domain 2"/>
    <property type="match status" value="1"/>
</dbReference>
<organism evidence="7 8">
    <name type="scientific">Promicromonospora umidemergens</name>
    <dbReference type="NCBI Taxonomy" id="629679"/>
    <lineage>
        <taxon>Bacteria</taxon>
        <taxon>Bacillati</taxon>
        <taxon>Actinomycetota</taxon>
        <taxon>Actinomycetes</taxon>
        <taxon>Micrococcales</taxon>
        <taxon>Promicromonosporaceae</taxon>
        <taxon>Promicromonospora</taxon>
    </lineage>
</organism>
<evidence type="ECO:0000259" key="6">
    <source>
        <dbReference type="PROSITE" id="PS50977"/>
    </source>
</evidence>
<dbReference type="RefSeq" id="WP_253867376.1">
    <property type="nucleotide sequence ID" value="NZ_BAABHM010000011.1"/>
</dbReference>
<dbReference type="PANTHER" id="PTHR30055">
    <property type="entry name" value="HTH-TYPE TRANSCRIPTIONAL REGULATOR RUTR"/>
    <property type="match status" value="1"/>
</dbReference>
<sequence length="225" mass="24405">MANSEAGSRGRSYRKGPERRAQILLRAMELFAERGVGASLRAIGEAIGVSHAALRYYFANRDELLVEVYRAHESQVHEAQAREGSAPEEVSAVAMMEMSAERNRSIPGLVELYATLTTDALQERQHPETREFVQARYRRVRADLAERVRAGQRSGAIAADVDPEDAAALVVAASDGLQLQWLLASDTVDVRRSLELLERLLPGAGRAEAAGVEAAGQAGSRPAEA</sequence>